<feature type="domain" description="DUF2383" evidence="1">
    <location>
        <begin position="8"/>
        <end position="99"/>
    </location>
</feature>
<dbReference type="Pfam" id="PF09537">
    <property type="entry name" value="DUF2383"/>
    <property type="match status" value="1"/>
</dbReference>
<comment type="caution">
    <text evidence="2">The sequence shown here is derived from an EMBL/GenBank/DDBJ whole genome shotgun (WGS) entry which is preliminary data.</text>
</comment>
<dbReference type="EMBL" id="VSSQ01022492">
    <property type="protein sequence ID" value="MPM68838.1"/>
    <property type="molecule type" value="Genomic_DNA"/>
</dbReference>
<gene>
    <name evidence="2" type="ORF">SDC9_115773</name>
</gene>
<dbReference type="Gene3D" id="1.20.1260.10">
    <property type="match status" value="1"/>
</dbReference>
<accession>A0A645BUT5</accession>
<dbReference type="InterPro" id="IPR012347">
    <property type="entry name" value="Ferritin-like"/>
</dbReference>
<evidence type="ECO:0000259" key="1">
    <source>
        <dbReference type="Pfam" id="PF09537"/>
    </source>
</evidence>
<sequence>MENNKDIKSTNKFLRGIHMGGATFKDYLEKAEDTELKEELVHVIESFKTHEEAITNRIEKMGGNAVDTLGVMGTMAEFFEKVKLMPVNTDLEVCERAIKAMEMGIYQGNKFVDENKELDHSIMKEVKGVVKDYDNHLRHIEKIMKKYKH</sequence>
<evidence type="ECO:0000313" key="2">
    <source>
        <dbReference type="EMBL" id="MPM68838.1"/>
    </source>
</evidence>
<dbReference type="InterPro" id="IPR019052">
    <property type="entry name" value="DUF2383"/>
</dbReference>
<reference evidence="2" key="1">
    <citation type="submission" date="2019-08" db="EMBL/GenBank/DDBJ databases">
        <authorList>
            <person name="Kucharzyk K."/>
            <person name="Murdoch R.W."/>
            <person name="Higgins S."/>
            <person name="Loffler F."/>
        </authorList>
    </citation>
    <scope>NUCLEOTIDE SEQUENCE</scope>
</reference>
<proteinExistence type="predicted"/>
<name>A0A645BUT5_9ZZZZ</name>
<organism evidence="2">
    <name type="scientific">bioreactor metagenome</name>
    <dbReference type="NCBI Taxonomy" id="1076179"/>
    <lineage>
        <taxon>unclassified sequences</taxon>
        <taxon>metagenomes</taxon>
        <taxon>ecological metagenomes</taxon>
    </lineage>
</organism>
<dbReference type="AlphaFoldDB" id="A0A645BUT5"/>
<protein>
    <recommendedName>
        <fullName evidence="1">DUF2383 domain-containing protein</fullName>
    </recommendedName>
</protein>